<evidence type="ECO:0000313" key="2">
    <source>
        <dbReference type="Proteomes" id="UP000269132"/>
    </source>
</evidence>
<reference evidence="1 2" key="1">
    <citation type="submission" date="2018-10" db="EMBL/GenBank/DDBJ databases">
        <authorList>
            <person name="Garlena R.A."/>
            <person name="Russell D.A."/>
            <person name="Pope W.H."/>
            <person name="Jacobs-Sera D."/>
            <person name="Hatfull G.F."/>
        </authorList>
    </citation>
    <scope>NUCLEOTIDE SEQUENCE [LARGE SCALE GENOMIC DNA]</scope>
</reference>
<organism evidence="1 2">
    <name type="scientific">Mycobacterium phage Whouxphf</name>
    <dbReference type="NCBI Taxonomy" id="2484216"/>
    <lineage>
        <taxon>Viruses</taxon>
        <taxon>Duplodnaviria</taxon>
        <taxon>Heunggongvirae</taxon>
        <taxon>Uroviricota</taxon>
        <taxon>Caudoviricetes</taxon>
        <taxon>Gracegardnervirinae</taxon>
        <taxon>Cheoctovirus</taxon>
        <taxon>Cheoctovirus whouxphf</taxon>
    </lineage>
</organism>
<gene>
    <name evidence="1" type="primary">67</name>
    <name evidence="1" type="ORF">PBI_WHOUXPHF_67</name>
</gene>
<keyword evidence="2" id="KW-1185">Reference proteome</keyword>
<dbReference type="EMBL" id="MK016504">
    <property type="protein sequence ID" value="AYR00424.1"/>
    <property type="molecule type" value="Genomic_DNA"/>
</dbReference>
<protein>
    <submittedName>
        <fullName evidence="1">Uncharacterized protein</fullName>
    </submittedName>
</protein>
<sequence>MSIKITPEIAELDIEEFEFLLRTGESIEQASKRMGMSARTIARRYEYLGRTCPPGLYWQCSGPYRKRGAA</sequence>
<accession>A0A3G3M2U3</accession>
<dbReference type="RefSeq" id="YP_009963352.1">
    <property type="nucleotide sequence ID" value="NC_051718.1"/>
</dbReference>
<name>A0A3G3M2U3_9CAUD</name>
<dbReference type="KEGG" id="vg:60334931"/>
<dbReference type="GeneID" id="60334931"/>
<evidence type="ECO:0000313" key="1">
    <source>
        <dbReference type="EMBL" id="AYR00424.1"/>
    </source>
</evidence>
<proteinExistence type="predicted"/>
<dbReference type="Proteomes" id="UP000269132">
    <property type="component" value="Segment"/>
</dbReference>